<dbReference type="Proteomes" id="UP000325313">
    <property type="component" value="Unassembled WGS sequence"/>
</dbReference>
<proteinExistence type="predicted"/>
<sequence length="65" mass="7475">MRFARRCRSSYDPHTWKLAASTLKDDPRQCVWLLGQRAEAQQWSGEECPRGSLTCMLDGEDEEDG</sequence>
<dbReference type="EMBL" id="VSWC01000080">
    <property type="protein sequence ID" value="KAA1093121.1"/>
    <property type="molecule type" value="Genomic_DNA"/>
</dbReference>
<comment type="caution">
    <text evidence="2">The sequence shown here is derived from an EMBL/GenBank/DDBJ whole genome shotgun (WGS) entry which is preliminary data.</text>
</comment>
<reference evidence="3 4" key="1">
    <citation type="submission" date="2019-05" db="EMBL/GenBank/DDBJ databases">
        <title>Emergence of the Ug99 lineage of the wheat stem rust pathogen through somatic hybridization.</title>
        <authorList>
            <person name="Li F."/>
            <person name="Upadhyaya N.M."/>
            <person name="Sperschneider J."/>
            <person name="Matny O."/>
            <person name="Nguyen-Phuc H."/>
            <person name="Mago R."/>
            <person name="Raley C."/>
            <person name="Miller M.E."/>
            <person name="Silverstein K.A.T."/>
            <person name="Henningsen E."/>
            <person name="Hirsch C.D."/>
            <person name="Visser B."/>
            <person name="Pretorius Z.A."/>
            <person name="Steffenson B.J."/>
            <person name="Schwessinger B."/>
            <person name="Dodds P.N."/>
            <person name="Figueroa M."/>
        </authorList>
    </citation>
    <scope>NUCLEOTIDE SEQUENCE [LARGE SCALE GENOMIC DNA]</scope>
    <source>
        <strain evidence="1">21-0</strain>
        <strain evidence="2 4">Ug99</strain>
    </source>
</reference>
<keyword evidence="3" id="KW-1185">Reference proteome</keyword>
<name>A0A5B0SAW5_PUCGR</name>
<dbReference type="AlphaFoldDB" id="A0A5B0SAW5"/>
<dbReference type="EMBL" id="VDEP01000042">
    <property type="protein sequence ID" value="KAA1135010.1"/>
    <property type="molecule type" value="Genomic_DNA"/>
</dbReference>
<dbReference type="Proteomes" id="UP000324748">
    <property type="component" value="Unassembled WGS sequence"/>
</dbReference>
<evidence type="ECO:0000313" key="3">
    <source>
        <dbReference type="Proteomes" id="UP000324748"/>
    </source>
</evidence>
<accession>A0A5B0SAW5</accession>
<organism evidence="2 4">
    <name type="scientific">Puccinia graminis f. sp. tritici</name>
    <dbReference type="NCBI Taxonomy" id="56615"/>
    <lineage>
        <taxon>Eukaryota</taxon>
        <taxon>Fungi</taxon>
        <taxon>Dikarya</taxon>
        <taxon>Basidiomycota</taxon>
        <taxon>Pucciniomycotina</taxon>
        <taxon>Pucciniomycetes</taxon>
        <taxon>Pucciniales</taxon>
        <taxon>Pucciniaceae</taxon>
        <taxon>Puccinia</taxon>
    </lineage>
</organism>
<gene>
    <name evidence="1" type="ORF">PGT21_025907</name>
    <name evidence="2" type="ORF">PGTUg99_007532</name>
</gene>
<evidence type="ECO:0000313" key="4">
    <source>
        <dbReference type="Proteomes" id="UP000325313"/>
    </source>
</evidence>
<evidence type="ECO:0000313" key="1">
    <source>
        <dbReference type="EMBL" id="KAA1093121.1"/>
    </source>
</evidence>
<protein>
    <submittedName>
        <fullName evidence="2">Uncharacterized protein</fullName>
    </submittedName>
</protein>
<evidence type="ECO:0000313" key="2">
    <source>
        <dbReference type="EMBL" id="KAA1135010.1"/>
    </source>
</evidence>